<evidence type="ECO:0000256" key="1">
    <source>
        <dbReference type="ARBA" id="ARBA00004123"/>
    </source>
</evidence>
<evidence type="ECO:0000313" key="10">
    <source>
        <dbReference type="Proteomes" id="UP000215127"/>
    </source>
</evidence>
<evidence type="ECO:0000256" key="5">
    <source>
        <dbReference type="ARBA" id="ARBA00023242"/>
    </source>
</evidence>
<dbReference type="GO" id="GO:0008270">
    <property type="term" value="F:zinc ion binding"/>
    <property type="evidence" value="ECO:0007669"/>
    <property type="project" value="InterPro"/>
</dbReference>
<dbReference type="PROSITE" id="PS50048">
    <property type="entry name" value="ZN2_CY6_FUNGAL_2"/>
    <property type="match status" value="1"/>
</dbReference>
<dbReference type="InterPro" id="IPR050815">
    <property type="entry name" value="TF_fung"/>
</dbReference>
<keyword evidence="10" id="KW-1185">Reference proteome</keyword>
<dbReference type="InterPro" id="IPR007219">
    <property type="entry name" value="XnlR_reg_dom"/>
</dbReference>
<dbReference type="PANTHER" id="PTHR47338:SF28">
    <property type="entry name" value="C6 TRANSCRIPTION FACTOR"/>
    <property type="match status" value="1"/>
</dbReference>
<sequence>MTDSSPKDISPSHRHGTEQRDDDGWSGEEEDEGVGVGVEGSRKRKRPMSVSCEMCKTRKVKCDRGHPSCGWCVRNQQICEYKERKKPGLRAGYGRELESRLDKLEDVLSSQQQVLQQLASHLPGFQATASPVSQHGQHSHVQNAPMTQAATFIQTPEAYNSAGPLYHNRYNSQSDDASRERHQSHASQHSIHLPSASAADIYTPNNPPLESPSLNIAAPSHDAALKVVSQDQDFPPYDLLYALTDLFFKHINTWCPILHRRSTLDSLFGANALEEADRILLHAIVATTLRFSSDARLTDPVRERYHATSKQKVLLYGLENSSVKALQALVILALECKNGPPGWNLLALITRSVVQLGLAVETTSASIAPLYPSIYTLRANVLPEPKSFIEDESRRRLFWMVFLLDRYATIATAFEFALRDEEIDRKLPCRDDLFARDQAVETRWFQTTEGEQHTLIEMNHPENLGSFSYYIEIVGILSQIHRFLKKPVDISALSDVEKWQQEYRHLDSKLNQWKHGLPAEYGNMSRLFNPNGGNVNCIWIMLHITYHTTVIRLHSSAAYPTTRSPIFTPSYSAAQRCQTAVEDICSLCTYVRNNGLLTKLGPPFAFSLWVAARLLLVHGSTIDHAFNVSLLPLVDTLREMGAQWKVAERYATLLQRVIDEFHESERAPVGANGVRETPSTVRILADMRRCAYDLDFLISRQPRQQFGSKQVSATPRTRTPAPNELEYLDVFDFFNMPRLPDVNSNGVAAGANGDGSGLVPEYQSFMDYQPMVDGGVGTDWLVQ</sequence>
<name>A0A1X7RD17_ZYMT9</name>
<dbReference type="GO" id="GO:0000981">
    <property type="term" value="F:DNA-binding transcription factor activity, RNA polymerase II-specific"/>
    <property type="evidence" value="ECO:0007669"/>
    <property type="project" value="InterPro"/>
</dbReference>
<feature type="compositionally biased region" description="Acidic residues" evidence="7">
    <location>
        <begin position="24"/>
        <end position="33"/>
    </location>
</feature>
<dbReference type="Proteomes" id="UP000215127">
    <property type="component" value="Chromosome 1"/>
</dbReference>
<dbReference type="GO" id="GO:0006351">
    <property type="term" value="P:DNA-templated transcription"/>
    <property type="evidence" value="ECO:0007669"/>
    <property type="project" value="InterPro"/>
</dbReference>
<dbReference type="AlphaFoldDB" id="A0A1X7RD17"/>
<comment type="subcellular location">
    <subcellularLocation>
        <location evidence="1">Nucleus</location>
    </subcellularLocation>
</comment>
<dbReference type="Gene3D" id="4.10.240.10">
    <property type="entry name" value="Zn(2)-C6 fungal-type DNA-binding domain"/>
    <property type="match status" value="1"/>
</dbReference>
<dbReference type="InterPro" id="IPR036864">
    <property type="entry name" value="Zn2-C6_fun-type_DNA-bd_sf"/>
</dbReference>
<dbReference type="InterPro" id="IPR001138">
    <property type="entry name" value="Zn2Cys6_DnaBD"/>
</dbReference>
<evidence type="ECO:0000313" key="9">
    <source>
        <dbReference type="EMBL" id="SMQ45130.1"/>
    </source>
</evidence>
<reference evidence="9 10" key="1">
    <citation type="submission" date="2016-06" db="EMBL/GenBank/DDBJ databases">
        <authorList>
            <person name="Kjaerup R.B."/>
            <person name="Dalgaard T.S."/>
            <person name="Juul-Madsen H.R."/>
        </authorList>
    </citation>
    <scope>NUCLEOTIDE SEQUENCE [LARGE SCALE GENOMIC DNA]</scope>
</reference>
<evidence type="ECO:0000256" key="6">
    <source>
        <dbReference type="SAM" id="Coils"/>
    </source>
</evidence>
<feature type="region of interest" description="Disordered" evidence="7">
    <location>
        <begin position="1"/>
        <end position="49"/>
    </location>
</feature>
<dbReference type="PROSITE" id="PS00463">
    <property type="entry name" value="ZN2_CY6_FUNGAL_1"/>
    <property type="match status" value="1"/>
</dbReference>
<keyword evidence="3" id="KW-0805">Transcription regulation</keyword>
<dbReference type="SUPFAM" id="SSF57701">
    <property type="entry name" value="Zn2/Cys6 DNA-binding domain"/>
    <property type="match status" value="1"/>
</dbReference>
<proteinExistence type="predicted"/>
<dbReference type="SMART" id="SM00906">
    <property type="entry name" value="Fungal_trans"/>
    <property type="match status" value="1"/>
</dbReference>
<protein>
    <recommendedName>
        <fullName evidence="8">Zn(2)-C6 fungal-type domain-containing protein</fullName>
    </recommendedName>
</protein>
<dbReference type="SMART" id="SM00066">
    <property type="entry name" value="GAL4"/>
    <property type="match status" value="1"/>
</dbReference>
<dbReference type="GO" id="GO:0005634">
    <property type="term" value="C:nucleus"/>
    <property type="evidence" value="ECO:0007669"/>
    <property type="project" value="UniProtKB-SubCell"/>
</dbReference>
<evidence type="ECO:0000256" key="3">
    <source>
        <dbReference type="ARBA" id="ARBA00023015"/>
    </source>
</evidence>
<dbReference type="Pfam" id="PF00172">
    <property type="entry name" value="Zn_clus"/>
    <property type="match status" value="1"/>
</dbReference>
<evidence type="ECO:0000259" key="8">
    <source>
        <dbReference type="PROSITE" id="PS50048"/>
    </source>
</evidence>
<feature type="domain" description="Zn(2)-C6 fungal-type" evidence="8">
    <location>
        <begin position="51"/>
        <end position="81"/>
    </location>
</feature>
<keyword evidence="5" id="KW-0539">Nucleus</keyword>
<dbReference type="GO" id="GO:0003677">
    <property type="term" value="F:DNA binding"/>
    <property type="evidence" value="ECO:0007669"/>
    <property type="project" value="InterPro"/>
</dbReference>
<accession>A0A1X7RD17</accession>
<dbReference type="CDD" id="cd00067">
    <property type="entry name" value="GAL4"/>
    <property type="match status" value="1"/>
</dbReference>
<keyword evidence="4" id="KW-0804">Transcription</keyword>
<dbReference type="PANTHER" id="PTHR47338">
    <property type="entry name" value="ZN(II)2CYS6 TRANSCRIPTION FACTOR (EUROFUNG)-RELATED"/>
    <property type="match status" value="1"/>
</dbReference>
<feature type="region of interest" description="Disordered" evidence="7">
    <location>
        <begin position="163"/>
        <end position="190"/>
    </location>
</feature>
<evidence type="ECO:0000256" key="7">
    <source>
        <dbReference type="SAM" id="MobiDB-lite"/>
    </source>
</evidence>
<gene>
    <name evidence="9" type="ORF">ZT3D7_G274</name>
</gene>
<evidence type="ECO:0000256" key="2">
    <source>
        <dbReference type="ARBA" id="ARBA00022723"/>
    </source>
</evidence>
<dbReference type="EMBL" id="LT853692">
    <property type="protein sequence ID" value="SMQ45130.1"/>
    <property type="molecule type" value="Genomic_DNA"/>
</dbReference>
<evidence type="ECO:0000256" key="4">
    <source>
        <dbReference type="ARBA" id="ARBA00023163"/>
    </source>
</evidence>
<dbReference type="Pfam" id="PF04082">
    <property type="entry name" value="Fungal_trans"/>
    <property type="match status" value="1"/>
</dbReference>
<feature type="coiled-coil region" evidence="6">
    <location>
        <begin position="94"/>
        <end position="121"/>
    </location>
</feature>
<dbReference type="CDD" id="cd12148">
    <property type="entry name" value="fungal_TF_MHR"/>
    <property type="match status" value="1"/>
</dbReference>
<keyword evidence="6" id="KW-0175">Coiled coil</keyword>
<keyword evidence="2" id="KW-0479">Metal-binding</keyword>
<organism evidence="9 10">
    <name type="scientific">Zymoseptoria tritici (strain ST99CH_3D7)</name>
    <dbReference type="NCBI Taxonomy" id="1276538"/>
    <lineage>
        <taxon>Eukaryota</taxon>
        <taxon>Fungi</taxon>
        <taxon>Dikarya</taxon>
        <taxon>Ascomycota</taxon>
        <taxon>Pezizomycotina</taxon>
        <taxon>Dothideomycetes</taxon>
        <taxon>Dothideomycetidae</taxon>
        <taxon>Mycosphaerellales</taxon>
        <taxon>Mycosphaerellaceae</taxon>
        <taxon>Zymoseptoria</taxon>
    </lineage>
</organism>